<feature type="domain" description="Reverse transcriptase" evidence="1">
    <location>
        <begin position="161"/>
        <end position="293"/>
    </location>
</feature>
<dbReference type="SUPFAM" id="SSF56672">
    <property type="entry name" value="DNA/RNA polymerases"/>
    <property type="match status" value="1"/>
</dbReference>
<proteinExistence type="predicted"/>
<dbReference type="PANTHER" id="PTHR33116">
    <property type="entry name" value="REVERSE TRANSCRIPTASE ZINC-BINDING DOMAIN-CONTAINING PROTEIN-RELATED-RELATED"/>
    <property type="match status" value="1"/>
</dbReference>
<protein>
    <recommendedName>
        <fullName evidence="1">Reverse transcriptase domain-containing protein</fullName>
    </recommendedName>
</protein>
<reference evidence="2 3" key="1">
    <citation type="submission" date="2024-02" db="EMBL/GenBank/DDBJ databases">
        <title>High-quality chromosome-scale genome assembly of Pensacola bahiagrass (Paspalum notatum Flugge var. saurae).</title>
        <authorList>
            <person name="Vega J.M."/>
            <person name="Podio M."/>
            <person name="Orjuela J."/>
            <person name="Siena L.A."/>
            <person name="Pessino S.C."/>
            <person name="Combes M.C."/>
            <person name="Mariac C."/>
            <person name="Albertini E."/>
            <person name="Pupilli F."/>
            <person name="Ortiz J.P.A."/>
            <person name="Leblanc O."/>
        </authorList>
    </citation>
    <scope>NUCLEOTIDE SEQUENCE [LARGE SCALE GENOMIC DNA]</scope>
    <source>
        <strain evidence="2">R1</strain>
        <tissue evidence="2">Leaf</tissue>
    </source>
</reference>
<dbReference type="Pfam" id="PF00078">
    <property type="entry name" value="RVT_1"/>
    <property type="match status" value="1"/>
</dbReference>
<organism evidence="2 3">
    <name type="scientific">Paspalum notatum var. saurae</name>
    <dbReference type="NCBI Taxonomy" id="547442"/>
    <lineage>
        <taxon>Eukaryota</taxon>
        <taxon>Viridiplantae</taxon>
        <taxon>Streptophyta</taxon>
        <taxon>Embryophyta</taxon>
        <taxon>Tracheophyta</taxon>
        <taxon>Spermatophyta</taxon>
        <taxon>Magnoliopsida</taxon>
        <taxon>Liliopsida</taxon>
        <taxon>Poales</taxon>
        <taxon>Poaceae</taxon>
        <taxon>PACMAD clade</taxon>
        <taxon>Panicoideae</taxon>
        <taxon>Andropogonodae</taxon>
        <taxon>Paspaleae</taxon>
        <taxon>Paspalinae</taxon>
        <taxon>Paspalum</taxon>
    </lineage>
</organism>
<gene>
    <name evidence="2" type="ORF">U9M48_009094</name>
</gene>
<dbReference type="AlphaFoldDB" id="A0AAQ3WEI1"/>
<dbReference type="Proteomes" id="UP001341281">
    <property type="component" value="Chromosome 02"/>
</dbReference>
<sequence length="579" mass="66917">MLIQQHHIIMQKDEEYHKQRAKKQWVTMGDRNTSFFQKCILKRARKNRIPFIITHDGHTLTTNEQMADYFKTYFTNLFTSQLNDMNVQELSVFDTGNAPQGNLDNGQKHEERCSTRTRWPQRGILQGSMAVDCTRCCRTHHQFLPNRGDASGAQQNIYIANSKRPISLCNVIYKIIYSTIAKRIKKHLPSYIDKSQATFIPGRHISTNIILAQEITHSFSLKNWNQRAFMLKIDLTKAFDRIEWSFISRALFRRGFSPHFCNLVHQRISTTSFSVMINGQPYRDFSAQRGIRQDDLIVCGQTTQEEITSINNILQSFCRASGQTPNWGKSSITFSRKVTEHQRNMVLHVFQAPLKQSDTIHLGHPLLLTYRNRNAAYNFLINKFRTKLTGLKADTLSHAGCLVYINSVLTSIPIYYMTNIMLPKDLLEKITAITRNFWWKGQQNEGTTKSICFRAWEDICQPKHLGGLGIKNITTVNRSLVTHSAWMVAAQKDPFLSKVLKSKYHPHTSFWNAPLTGSRSVFWSSVQAVKHYIQDNSFYQIHEGIRRNDSRSFEPFEQSLEGCKSSTKTENFPLETAKQ</sequence>
<evidence type="ECO:0000313" key="2">
    <source>
        <dbReference type="EMBL" id="WVZ58870.1"/>
    </source>
</evidence>
<dbReference type="PANTHER" id="PTHR33116:SF86">
    <property type="entry name" value="REVERSE TRANSCRIPTASE DOMAIN-CONTAINING PROTEIN"/>
    <property type="match status" value="1"/>
</dbReference>
<name>A0AAQ3WEI1_PASNO</name>
<dbReference type="EMBL" id="CP144746">
    <property type="protein sequence ID" value="WVZ58870.1"/>
    <property type="molecule type" value="Genomic_DNA"/>
</dbReference>
<keyword evidence="3" id="KW-1185">Reference proteome</keyword>
<evidence type="ECO:0000313" key="3">
    <source>
        <dbReference type="Proteomes" id="UP001341281"/>
    </source>
</evidence>
<evidence type="ECO:0000259" key="1">
    <source>
        <dbReference type="Pfam" id="PF00078"/>
    </source>
</evidence>
<dbReference type="CDD" id="cd01650">
    <property type="entry name" value="RT_nLTR_like"/>
    <property type="match status" value="1"/>
</dbReference>
<dbReference type="InterPro" id="IPR000477">
    <property type="entry name" value="RT_dom"/>
</dbReference>
<dbReference type="InterPro" id="IPR043502">
    <property type="entry name" value="DNA/RNA_pol_sf"/>
</dbReference>
<accession>A0AAQ3WEI1</accession>